<dbReference type="SUPFAM" id="SSF46689">
    <property type="entry name" value="Homeodomain-like"/>
    <property type="match status" value="1"/>
</dbReference>
<evidence type="ECO:0000313" key="6">
    <source>
        <dbReference type="EMBL" id="MEK7952055.1"/>
    </source>
</evidence>
<keyword evidence="1" id="KW-0805">Transcription regulation</keyword>
<comment type="caution">
    <text evidence="6">The sequence shown here is derived from an EMBL/GenBank/DDBJ whole genome shotgun (WGS) entry which is preliminary data.</text>
</comment>
<feature type="domain" description="HTH tetR-type" evidence="5">
    <location>
        <begin position="12"/>
        <end position="72"/>
    </location>
</feature>
<dbReference type="EMBL" id="JBBUKT010000006">
    <property type="protein sequence ID" value="MEK7952055.1"/>
    <property type="molecule type" value="Genomic_DNA"/>
</dbReference>
<dbReference type="PROSITE" id="PS50977">
    <property type="entry name" value="HTH_TETR_2"/>
    <property type="match status" value="1"/>
</dbReference>
<evidence type="ECO:0000256" key="1">
    <source>
        <dbReference type="ARBA" id="ARBA00023015"/>
    </source>
</evidence>
<accession>A0ABU9AXE8</accession>
<dbReference type="InterPro" id="IPR001647">
    <property type="entry name" value="HTH_TetR"/>
</dbReference>
<keyword evidence="7" id="KW-1185">Reference proteome</keyword>
<evidence type="ECO:0000313" key="7">
    <source>
        <dbReference type="Proteomes" id="UP001371305"/>
    </source>
</evidence>
<dbReference type="Pfam" id="PF00440">
    <property type="entry name" value="TetR_N"/>
    <property type="match status" value="1"/>
</dbReference>
<protein>
    <submittedName>
        <fullName evidence="6">TetR/AcrR family transcriptional regulator</fullName>
    </submittedName>
</protein>
<keyword evidence="2 4" id="KW-0238">DNA-binding</keyword>
<dbReference type="InterPro" id="IPR050109">
    <property type="entry name" value="HTH-type_TetR-like_transc_reg"/>
</dbReference>
<dbReference type="Gene3D" id="1.10.357.10">
    <property type="entry name" value="Tetracycline Repressor, domain 2"/>
    <property type="match status" value="1"/>
</dbReference>
<dbReference type="PANTHER" id="PTHR30055:SF234">
    <property type="entry name" value="HTH-TYPE TRANSCRIPTIONAL REGULATOR BETI"/>
    <property type="match status" value="1"/>
</dbReference>
<organism evidence="6 7">
    <name type="scientific">Luteolibacter soli</name>
    <dbReference type="NCBI Taxonomy" id="3135280"/>
    <lineage>
        <taxon>Bacteria</taxon>
        <taxon>Pseudomonadati</taxon>
        <taxon>Verrucomicrobiota</taxon>
        <taxon>Verrucomicrobiia</taxon>
        <taxon>Verrucomicrobiales</taxon>
        <taxon>Verrucomicrobiaceae</taxon>
        <taxon>Luteolibacter</taxon>
    </lineage>
</organism>
<dbReference type="PRINTS" id="PR00455">
    <property type="entry name" value="HTHTETR"/>
</dbReference>
<dbReference type="PANTHER" id="PTHR30055">
    <property type="entry name" value="HTH-TYPE TRANSCRIPTIONAL REGULATOR RUTR"/>
    <property type="match status" value="1"/>
</dbReference>
<keyword evidence="3" id="KW-0804">Transcription</keyword>
<gene>
    <name evidence="6" type="ORF">WKV53_16195</name>
</gene>
<evidence type="ECO:0000259" key="5">
    <source>
        <dbReference type="PROSITE" id="PS50977"/>
    </source>
</evidence>
<reference evidence="6 7" key="1">
    <citation type="submission" date="2024-04" db="EMBL/GenBank/DDBJ databases">
        <title>Luteolibacter sp. isolated from soil.</title>
        <authorList>
            <person name="An J."/>
        </authorList>
    </citation>
    <scope>NUCLEOTIDE SEQUENCE [LARGE SCALE GENOMIC DNA]</scope>
    <source>
        <strain evidence="6 7">Y139</strain>
    </source>
</reference>
<evidence type="ECO:0000256" key="4">
    <source>
        <dbReference type="PROSITE-ProRule" id="PRU00335"/>
    </source>
</evidence>
<sequence length="212" mass="23482">MHPANTEITPLSPAAERLLDAAVLVFARVGISGATTREIAKEAGVNEVTLFRNFQSKQGLLAEVLKRAFFPSNEVQLKGLSVLTGATVEEVLMDFAAADFERKRRNIALIRVLVGDVHNLGEKESEVLKEIFQPWKRELANRLTEAKELGLIRDDVTPVIVVDQLIAMTFVGALRCGTMKATDYPPETYLKACVETLARGIAAEPEKRRRRP</sequence>
<dbReference type="SUPFAM" id="SSF48498">
    <property type="entry name" value="Tetracyclin repressor-like, C-terminal domain"/>
    <property type="match status" value="1"/>
</dbReference>
<name>A0ABU9AXE8_9BACT</name>
<dbReference type="Proteomes" id="UP001371305">
    <property type="component" value="Unassembled WGS sequence"/>
</dbReference>
<dbReference type="InterPro" id="IPR036271">
    <property type="entry name" value="Tet_transcr_reg_TetR-rel_C_sf"/>
</dbReference>
<dbReference type="InterPro" id="IPR009057">
    <property type="entry name" value="Homeodomain-like_sf"/>
</dbReference>
<proteinExistence type="predicted"/>
<dbReference type="RefSeq" id="WP_341405813.1">
    <property type="nucleotide sequence ID" value="NZ_JBBUKT010000006.1"/>
</dbReference>
<evidence type="ECO:0000256" key="2">
    <source>
        <dbReference type="ARBA" id="ARBA00023125"/>
    </source>
</evidence>
<feature type="DNA-binding region" description="H-T-H motif" evidence="4">
    <location>
        <begin position="35"/>
        <end position="54"/>
    </location>
</feature>
<evidence type="ECO:0000256" key="3">
    <source>
        <dbReference type="ARBA" id="ARBA00023163"/>
    </source>
</evidence>